<keyword evidence="3" id="KW-0813">Transport</keyword>
<evidence type="ECO:0000256" key="5">
    <source>
        <dbReference type="PIRSR" id="PIRSR002549-3"/>
    </source>
</evidence>
<dbReference type="GO" id="GO:0046872">
    <property type="term" value="F:metal ion binding"/>
    <property type="evidence" value="ECO:0007669"/>
    <property type="project" value="UniProtKB-KW"/>
</dbReference>
<sequence length="729" mass="80620">MRNMIFLFFFVASVSAQERYRLCAPQSISDNTCYSLQRGESQVSCLRVEDSADCAIKLSRGDADFGVFTAEELLLAHQFYPTGLQLISQLRHKDKIIEEFEFQSVAVVPTTYNSVEGNFNGLQNGGLCHPGFSKAQMWNNYILKYFEKKVYGSTCRDSMTTAENEAMNLQNFFGKACRPGEWVSDNAYTTELKNKYPDLCSLCDTSSSCTYRNMDNHGHTGALDCLTSGRGKVAYVALNYVRQYFALDSPAAIIANMTASSYQFLCPNGTVQPLTTSNPCAWVKQPWSAIAVRDDRASSLLEGLKNWLKPTRSAEDWTTALRSIIQQDAVPNFFTEYTSFETYLRKGREVSFPTSSCGNTIRWCTISTLETNKCNWIAKAAVTHGIEPQISCDQTNSTFHCFHDIADHKADIITIDSNYGHLARQVFNLTTVLYTETETDRNSVVIAVVREGSSYNVSSFAALSKRTACFPEYGGIAWLSFINTARTNGVLSESCDYATIVADFLSGACTPGFRDRDHLNSSLTSSAGSTLCSLCPLENNNATCSANSSNIYYGDKGALECLKSTAGDIAFIEAKNLNAYIEQGLINASHYRVLCKNSSLALYTGFNVDDQCALSVTIDSEMVGRKSDEQDARVKLTDITLALLQIEDWLGYRTNVLRPIHVYGPFNGTKDLLFKDSTSGLESTSSTIKSVLAYKELFQHVQTCSSSATLLLTNISIILVGVLFLVQTL</sequence>
<keyword evidence="3" id="KW-0410">Iron transport</keyword>
<dbReference type="GO" id="GO:0005886">
    <property type="term" value="C:plasma membrane"/>
    <property type="evidence" value="ECO:0007669"/>
    <property type="project" value="TreeGrafter"/>
</dbReference>
<keyword evidence="3 5" id="KW-0408">Iron</keyword>
<dbReference type="PROSITE" id="PS51408">
    <property type="entry name" value="TRANSFERRIN_LIKE_4"/>
    <property type="match status" value="2"/>
</dbReference>
<feature type="disulfide bond" evidence="6">
    <location>
        <begin position="266"/>
        <end position="280"/>
    </location>
</feature>
<reference evidence="11" key="1">
    <citation type="submission" date="2025-08" db="UniProtKB">
        <authorList>
            <consortium name="RefSeq"/>
        </authorList>
    </citation>
    <scope>IDENTIFICATION</scope>
</reference>
<evidence type="ECO:0000256" key="8">
    <source>
        <dbReference type="SAM" id="SignalP"/>
    </source>
</evidence>
<dbReference type="PIRSF" id="PIRSF002549">
    <property type="entry name" value="Transferrin"/>
    <property type="match status" value="1"/>
</dbReference>
<feature type="domain" description="Transferrin-like" evidence="9">
    <location>
        <begin position="361"/>
        <end position="703"/>
    </location>
</feature>
<dbReference type="SMART" id="SM00094">
    <property type="entry name" value="TR_FER"/>
    <property type="match status" value="1"/>
</dbReference>
<feature type="disulfide bond" evidence="6">
    <location>
        <begin position="469"/>
        <end position="561"/>
    </location>
</feature>
<dbReference type="KEGG" id="ccin:107268661"/>
<feature type="binding site" evidence="4">
    <location>
        <position position="477"/>
    </location>
    <ligand>
        <name>hydrogencarbonate</name>
        <dbReference type="ChEBI" id="CHEBI:17544"/>
        <label>1</label>
    </ligand>
</feature>
<keyword evidence="7" id="KW-0472">Membrane</keyword>
<keyword evidence="1" id="KW-0677">Repeat</keyword>
<organism evidence="10 11">
    <name type="scientific">Cephus cinctus</name>
    <name type="common">Wheat stem sawfly</name>
    <dbReference type="NCBI Taxonomy" id="211228"/>
    <lineage>
        <taxon>Eukaryota</taxon>
        <taxon>Metazoa</taxon>
        <taxon>Ecdysozoa</taxon>
        <taxon>Arthropoda</taxon>
        <taxon>Hexapoda</taxon>
        <taxon>Insecta</taxon>
        <taxon>Pterygota</taxon>
        <taxon>Neoptera</taxon>
        <taxon>Endopterygota</taxon>
        <taxon>Hymenoptera</taxon>
        <taxon>Cephoidea</taxon>
        <taxon>Cephidae</taxon>
        <taxon>Cephus</taxon>
    </lineage>
</organism>
<keyword evidence="8" id="KW-0732">Signal</keyword>
<feature type="disulfide bond" evidence="6">
    <location>
        <begin position="509"/>
        <end position="535"/>
    </location>
</feature>
<comment type="similarity">
    <text evidence="3">Belongs to the transferrin family.</text>
</comment>
<feature type="disulfide bond" evidence="6">
    <location>
        <begin position="177"/>
        <end position="203"/>
    </location>
</feature>
<feature type="binding site" evidence="4">
    <location>
        <position position="134"/>
    </location>
    <ligand>
        <name>hydrogencarbonate</name>
        <dbReference type="ChEBI" id="CHEBI:17544"/>
        <label>1</label>
    </ligand>
</feature>
<feature type="chain" id="PRO_5042525842" description="Transferrin" evidence="8">
    <location>
        <begin position="17"/>
        <end position="729"/>
    </location>
</feature>
<feature type="disulfide bond" evidence="6">
    <location>
        <begin position="374"/>
        <end position="392"/>
    </location>
</feature>
<gene>
    <name evidence="11" type="primary">LOC107268661</name>
</gene>
<dbReference type="GO" id="GO:0055037">
    <property type="term" value="C:recycling endosome"/>
    <property type="evidence" value="ECO:0007669"/>
    <property type="project" value="TreeGrafter"/>
</dbReference>
<feature type="disulfide bond" evidence="6">
    <location>
        <begin position="200"/>
        <end position="209"/>
    </location>
</feature>
<keyword evidence="10" id="KW-1185">Reference proteome</keyword>
<feature type="signal peptide" evidence="8">
    <location>
        <begin position="1"/>
        <end position="16"/>
    </location>
</feature>
<dbReference type="GeneID" id="107268661"/>
<name>A0AAJ7BXY6_CEPCN</name>
<comment type="function">
    <text evidence="3">Transferrins are iron binding transport proteins which bind Fe(3+) ion in association with the binding of an anion, usually bicarbonate.</text>
</comment>
<evidence type="ECO:0000256" key="1">
    <source>
        <dbReference type="ARBA" id="ARBA00022737"/>
    </source>
</evidence>
<feature type="transmembrane region" description="Helical" evidence="7">
    <location>
        <begin position="708"/>
        <end position="726"/>
    </location>
</feature>
<keyword evidence="7" id="KW-1133">Transmembrane helix</keyword>
<evidence type="ECO:0000313" key="11">
    <source>
        <dbReference type="RefSeq" id="XP_015597144.1"/>
    </source>
</evidence>
<feature type="disulfide bond" evidence="6">
    <location>
        <begin position="128"/>
        <end position="225"/>
    </location>
</feature>
<dbReference type="InterPro" id="IPR001156">
    <property type="entry name" value="Transferrin-like_dom"/>
</dbReference>
<dbReference type="Pfam" id="PF00405">
    <property type="entry name" value="Transferrin"/>
    <property type="match status" value="2"/>
</dbReference>
<dbReference type="PANTHER" id="PTHR11485:SF57">
    <property type="entry name" value="TRANSFERRIN"/>
    <property type="match status" value="1"/>
</dbReference>
<feature type="disulfide bond" evidence="6">
    <location>
        <begin position="495"/>
        <end position="704"/>
    </location>
</feature>
<keyword evidence="7" id="KW-0812">Transmembrane</keyword>
<feature type="disulfide bond" evidence="6">
    <location>
        <begin position="364"/>
        <end position="401"/>
    </location>
</feature>
<evidence type="ECO:0000256" key="4">
    <source>
        <dbReference type="PIRSR" id="PIRSR002549-2"/>
    </source>
</evidence>
<dbReference type="GO" id="GO:0005615">
    <property type="term" value="C:extracellular space"/>
    <property type="evidence" value="ECO:0007669"/>
    <property type="project" value="InterPro"/>
</dbReference>
<evidence type="ECO:0000259" key="9">
    <source>
        <dbReference type="PROSITE" id="PS51408"/>
    </source>
</evidence>
<dbReference type="PRINTS" id="PR00422">
    <property type="entry name" value="TRANSFERRIN"/>
</dbReference>
<dbReference type="PANTHER" id="PTHR11485">
    <property type="entry name" value="TRANSFERRIN"/>
    <property type="match status" value="1"/>
</dbReference>
<evidence type="ECO:0000256" key="7">
    <source>
        <dbReference type="SAM" id="Phobius"/>
    </source>
</evidence>
<dbReference type="GO" id="GO:0006826">
    <property type="term" value="P:iron ion transport"/>
    <property type="evidence" value="ECO:0007669"/>
    <property type="project" value="UniProtKB-KW"/>
</dbReference>
<dbReference type="AlphaFoldDB" id="A0AAJ7BXY6"/>
<feature type="disulfide bond" evidence="6">
    <location>
        <begin position="532"/>
        <end position="544"/>
    </location>
</feature>
<dbReference type="InterPro" id="IPR016357">
    <property type="entry name" value="Transferrin"/>
</dbReference>
<feature type="disulfide bond" evidence="6">
    <location>
        <begin position="23"/>
        <end position="54"/>
    </location>
</feature>
<keyword evidence="2 6" id="KW-1015">Disulfide bond</keyword>
<accession>A0AAJ7BXY6</accession>
<dbReference type="Gene3D" id="3.40.190.10">
    <property type="entry name" value="Periplasmic binding protein-like II"/>
    <property type="match status" value="3"/>
</dbReference>
<feature type="domain" description="Transferrin-like" evidence="9">
    <location>
        <begin position="20"/>
        <end position="352"/>
    </location>
</feature>
<dbReference type="RefSeq" id="XP_015597144.1">
    <property type="nucleotide sequence ID" value="XM_015741658.2"/>
</dbReference>
<evidence type="ECO:0000256" key="6">
    <source>
        <dbReference type="PIRSR" id="PIRSR002549-4"/>
    </source>
</evidence>
<keyword evidence="3 5" id="KW-0479">Metal-binding</keyword>
<evidence type="ECO:0000256" key="3">
    <source>
        <dbReference type="PIRNR" id="PIRNR002549"/>
    </source>
</evidence>
<feature type="binding site" evidence="5">
    <location>
        <position position="416"/>
    </location>
    <ligand>
        <name>Fe(3+)</name>
        <dbReference type="ChEBI" id="CHEBI:29034"/>
        <label>1</label>
    </ligand>
</feature>
<feature type="disulfide bond" evidence="6">
    <location>
        <begin position="33"/>
        <end position="45"/>
    </location>
</feature>
<dbReference type="SUPFAM" id="SSF53850">
    <property type="entry name" value="Periplasmic binding protein-like II"/>
    <property type="match status" value="2"/>
</dbReference>
<feature type="disulfide bond" evidence="6">
    <location>
        <begin position="595"/>
        <end position="612"/>
    </location>
</feature>
<keyword evidence="3" id="KW-0406">Ion transport</keyword>
<evidence type="ECO:0000256" key="2">
    <source>
        <dbReference type="ARBA" id="ARBA00023157"/>
    </source>
</evidence>
<dbReference type="GO" id="GO:0005769">
    <property type="term" value="C:early endosome"/>
    <property type="evidence" value="ECO:0007669"/>
    <property type="project" value="TreeGrafter"/>
</dbReference>
<protein>
    <recommendedName>
        <fullName evidence="3">Transferrin</fullName>
    </recommendedName>
</protein>
<evidence type="ECO:0000313" key="10">
    <source>
        <dbReference type="Proteomes" id="UP000694920"/>
    </source>
</evidence>
<proteinExistence type="inferred from homology"/>
<dbReference type="Proteomes" id="UP000694920">
    <property type="component" value="Unplaced"/>
</dbReference>
<dbReference type="CDD" id="cd13529">
    <property type="entry name" value="PBP2_transferrin"/>
    <property type="match status" value="1"/>
</dbReference>